<evidence type="ECO:0000313" key="7">
    <source>
        <dbReference type="EMBL" id="GMA84871.1"/>
    </source>
</evidence>
<proteinExistence type="predicted"/>
<dbReference type="PANTHER" id="PTHR42872:SF6">
    <property type="entry name" value="PROTEIN-GLUTAMATE METHYLESTERASE_PROTEIN-GLUTAMINE GLUTAMINASE"/>
    <property type="match status" value="1"/>
</dbReference>
<feature type="domain" description="CheB-type methylesterase" evidence="6">
    <location>
        <begin position="1"/>
        <end position="134"/>
    </location>
</feature>
<evidence type="ECO:0000256" key="2">
    <source>
        <dbReference type="ARBA" id="ARBA00039140"/>
    </source>
</evidence>
<gene>
    <name evidence="7" type="ORF">GCM10025868_01210</name>
</gene>
<name>A0ABQ6JBA4_9ACTN</name>
<accession>A0ABQ6JBA4</accession>
<dbReference type="CDD" id="cd16433">
    <property type="entry name" value="CheB"/>
    <property type="match status" value="1"/>
</dbReference>
<dbReference type="InterPro" id="IPR000673">
    <property type="entry name" value="Sig_transdc_resp-reg_Me-estase"/>
</dbReference>
<comment type="caution">
    <text evidence="4">Lacks conserved residue(s) required for the propagation of feature annotation.</text>
</comment>
<dbReference type="Proteomes" id="UP001157017">
    <property type="component" value="Unassembled WGS sequence"/>
</dbReference>
<evidence type="ECO:0000256" key="3">
    <source>
        <dbReference type="ARBA" id="ARBA00048267"/>
    </source>
</evidence>
<feature type="region of interest" description="Disordered" evidence="5">
    <location>
        <begin position="125"/>
        <end position="168"/>
    </location>
</feature>
<evidence type="ECO:0000256" key="5">
    <source>
        <dbReference type="SAM" id="MobiDB-lite"/>
    </source>
</evidence>
<protein>
    <recommendedName>
        <fullName evidence="2">protein-glutamate methylesterase</fullName>
        <ecNumber evidence="2">3.1.1.61</ecNumber>
    </recommendedName>
</protein>
<dbReference type="PROSITE" id="PS50122">
    <property type="entry name" value="CHEB"/>
    <property type="match status" value="1"/>
</dbReference>
<keyword evidence="8" id="KW-1185">Reference proteome</keyword>
<evidence type="ECO:0000259" key="6">
    <source>
        <dbReference type="PROSITE" id="PS50122"/>
    </source>
</evidence>
<dbReference type="PANTHER" id="PTHR42872">
    <property type="entry name" value="PROTEIN-GLUTAMATE METHYLESTERASE/PROTEIN-GLUTAMINE GLUTAMINASE"/>
    <property type="match status" value="1"/>
</dbReference>
<dbReference type="EC" id="3.1.1.61" evidence="2"/>
<organism evidence="7 8">
    <name type="scientific">Angustibacter aerolatus</name>
    <dbReference type="NCBI Taxonomy" id="1162965"/>
    <lineage>
        <taxon>Bacteria</taxon>
        <taxon>Bacillati</taxon>
        <taxon>Actinomycetota</taxon>
        <taxon>Actinomycetes</taxon>
        <taxon>Kineosporiales</taxon>
        <taxon>Kineosporiaceae</taxon>
    </lineage>
</organism>
<reference evidence="8" key="1">
    <citation type="journal article" date="2019" name="Int. J. Syst. Evol. Microbiol.">
        <title>The Global Catalogue of Microorganisms (GCM) 10K type strain sequencing project: providing services to taxonomists for standard genome sequencing and annotation.</title>
        <authorList>
            <consortium name="The Broad Institute Genomics Platform"/>
            <consortium name="The Broad Institute Genome Sequencing Center for Infectious Disease"/>
            <person name="Wu L."/>
            <person name="Ma J."/>
        </authorList>
    </citation>
    <scope>NUCLEOTIDE SEQUENCE [LARGE SCALE GENOMIC DNA]</scope>
    <source>
        <strain evidence="8">NBRC 108730</strain>
    </source>
</reference>
<keyword evidence="1" id="KW-0378">Hydrolase</keyword>
<feature type="compositionally biased region" description="Low complexity" evidence="5">
    <location>
        <begin position="150"/>
        <end position="159"/>
    </location>
</feature>
<evidence type="ECO:0000256" key="1">
    <source>
        <dbReference type="ARBA" id="ARBA00022801"/>
    </source>
</evidence>
<dbReference type="SUPFAM" id="SSF52738">
    <property type="entry name" value="Methylesterase CheB, C-terminal domain"/>
    <property type="match status" value="1"/>
</dbReference>
<dbReference type="EMBL" id="BSUZ01000001">
    <property type="protein sequence ID" value="GMA84871.1"/>
    <property type="molecule type" value="Genomic_DNA"/>
</dbReference>
<dbReference type="InterPro" id="IPR035909">
    <property type="entry name" value="CheB_C"/>
</dbReference>
<comment type="caution">
    <text evidence="7">The sequence shown here is derived from an EMBL/GenBank/DDBJ whole genome shotgun (WGS) entry which is preliminary data.</text>
</comment>
<dbReference type="Pfam" id="PF01339">
    <property type="entry name" value="CheB_methylest"/>
    <property type="match status" value="1"/>
</dbReference>
<evidence type="ECO:0000313" key="8">
    <source>
        <dbReference type="Proteomes" id="UP001157017"/>
    </source>
</evidence>
<comment type="catalytic activity">
    <reaction evidence="3">
        <text>[protein]-L-glutamate 5-O-methyl ester + H2O = L-glutamyl-[protein] + methanol + H(+)</text>
        <dbReference type="Rhea" id="RHEA:23236"/>
        <dbReference type="Rhea" id="RHEA-COMP:10208"/>
        <dbReference type="Rhea" id="RHEA-COMP:10311"/>
        <dbReference type="ChEBI" id="CHEBI:15377"/>
        <dbReference type="ChEBI" id="CHEBI:15378"/>
        <dbReference type="ChEBI" id="CHEBI:17790"/>
        <dbReference type="ChEBI" id="CHEBI:29973"/>
        <dbReference type="ChEBI" id="CHEBI:82795"/>
        <dbReference type="EC" id="3.1.1.61"/>
    </reaction>
</comment>
<dbReference type="Gene3D" id="3.40.50.180">
    <property type="entry name" value="Methylesterase CheB, C-terminal domain"/>
    <property type="match status" value="1"/>
</dbReference>
<sequence length="168" mass="17620">MLVVLHLPAQGPSVLPSILARAGRLPVRFADEVEPLTPGTVLVAPPDRHLVVSDDHVRTTRGPRENGHRPAVDVLFRSAARALGPRVVSVVCSGALDDGTAGAVAVRQRGGLVLVQDPADALYPSMPRLGGGAGRRRRHGVRRRPRVARRPAGGDAGRACPTSGCPAR</sequence>
<feature type="compositionally biased region" description="Basic residues" evidence="5">
    <location>
        <begin position="134"/>
        <end position="149"/>
    </location>
</feature>
<evidence type="ECO:0000256" key="4">
    <source>
        <dbReference type="PROSITE-ProRule" id="PRU00050"/>
    </source>
</evidence>